<reference evidence="1 2" key="1">
    <citation type="journal article" date="2022" name="Plant J.">
        <title>Chromosome-level genome of Camellia lanceoleosa provides a valuable resource for understanding genome evolution and self-incompatibility.</title>
        <authorList>
            <person name="Gong W."/>
            <person name="Xiao S."/>
            <person name="Wang L."/>
            <person name="Liao Z."/>
            <person name="Chang Y."/>
            <person name="Mo W."/>
            <person name="Hu G."/>
            <person name="Li W."/>
            <person name="Zhao G."/>
            <person name="Zhu H."/>
            <person name="Hu X."/>
            <person name="Ji K."/>
            <person name="Xiang X."/>
            <person name="Song Q."/>
            <person name="Yuan D."/>
            <person name="Jin S."/>
            <person name="Zhang L."/>
        </authorList>
    </citation>
    <scope>NUCLEOTIDE SEQUENCE [LARGE SCALE GENOMIC DNA]</scope>
    <source>
        <strain evidence="1">SQ_2022a</strain>
    </source>
</reference>
<sequence>MTDRSTGQMTQGTTGWVSQNFLACWPATIGRPSGDYGYIDILMKDINGGGDERVRLIMDMDFRSQFELARPTSTYSELTVSLQSIFVRSEEKLMEIMFGLLSK</sequence>
<accession>A0ACC0I1Y8</accession>
<protein>
    <submittedName>
        <fullName evidence="1">Uncharacterized protein</fullName>
    </submittedName>
</protein>
<dbReference type="Proteomes" id="UP001060215">
    <property type="component" value="Chromosome 2"/>
</dbReference>
<gene>
    <name evidence="1" type="ORF">LOK49_LG04G01912</name>
</gene>
<organism evidence="1 2">
    <name type="scientific">Camellia lanceoleosa</name>
    <dbReference type="NCBI Taxonomy" id="1840588"/>
    <lineage>
        <taxon>Eukaryota</taxon>
        <taxon>Viridiplantae</taxon>
        <taxon>Streptophyta</taxon>
        <taxon>Embryophyta</taxon>
        <taxon>Tracheophyta</taxon>
        <taxon>Spermatophyta</taxon>
        <taxon>Magnoliopsida</taxon>
        <taxon>eudicotyledons</taxon>
        <taxon>Gunneridae</taxon>
        <taxon>Pentapetalae</taxon>
        <taxon>asterids</taxon>
        <taxon>Ericales</taxon>
        <taxon>Theaceae</taxon>
        <taxon>Camellia</taxon>
    </lineage>
</organism>
<name>A0ACC0I1Y8_9ERIC</name>
<proteinExistence type="predicted"/>
<evidence type="ECO:0000313" key="2">
    <source>
        <dbReference type="Proteomes" id="UP001060215"/>
    </source>
</evidence>
<comment type="caution">
    <text evidence="1">The sequence shown here is derived from an EMBL/GenBank/DDBJ whole genome shotgun (WGS) entry which is preliminary data.</text>
</comment>
<keyword evidence="2" id="KW-1185">Reference proteome</keyword>
<dbReference type="EMBL" id="CM045759">
    <property type="protein sequence ID" value="KAI8018958.1"/>
    <property type="molecule type" value="Genomic_DNA"/>
</dbReference>
<evidence type="ECO:0000313" key="1">
    <source>
        <dbReference type="EMBL" id="KAI8018958.1"/>
    </source>
</evidence>